<dbReference type="EMBL" id="PXYH01000001">
    <property type="protein sequence ID" value="PSJ48308.1"/>
    <property type="molecule type" value="Genomic_DNA"/>
</dbReference>
<comment type="caution">
    <text evidence="3">The sequence shown here is derived from an EMBL/GenBank/DDBJ whole genome shotgun (WGS) entry which is preliminary data.</text>
</comment>
<accession>A0A2P7RDL7</accession>
<feature type="signal peptide" evidence="2">
    <location>
        <begin position="1"/>
        <end position="27"/>
    </location>
</feature>
<dbReference type="AlphaFoldDB" id="A0A2P7RDL7"/>
<evidence type="ECO:0000256" key="1">
    <source>
        <dbReference type="SAM" id="MobiDB-lite"/>
    </source>
</evidence>
<protein>
    <submittedName>
        <fullName evidence="3">Uncharacterized protein</fullName>
    </submittedName>
</protein>
<proteinExistence type="predicted"/>
<feature type="region of interest" description="Disordered" evidence="1">
    <location>
        <begin position="362"/>
        <end position="409"/>
    </location>
</feature>
<feature type="chain" id="PRO_5015119759" evidence="2">
    <location>
        <begin position="28"/>
        <end position="485"/>
    </location>
</feature>
<organism evidence="3 4">
    <name type="scientific">Zobellella taiwanensis</name>
    <dbReference type="NCBI Taxonomy" id="347535"/>
    <lineage>
        <taxon>Bacteria</taxon>
        <taxon>Pseudomonadati</taxon>
        <taxon>Pseudomonadota</taxon>
        <taxon>Gammaproteobacteria</taxon>
        <taxon>Aeromonadales</taxon>
        <taxon>Aeromonadaceae</taxon>
        <taxon>Zobellella</taxon>
    </lineage>
</organism>
<dbReference type="OrthoDB" id="7359634at2"/>
<name>A0A2P7RDL7_9GAMM</name>
<dbReference type="Proteomes" id="UP000242181">
    <property type="component" value="Unassembled WGS sequence"/>
</dbReference>
<reference evidence="3 4" key="1">
    <citation type="submission" date="2018-03" db="EMBL/GenBank/DDBJ databases">
        <title>The draft genome of Zobellella taiwanensis JCM 13381.</title>
        <authorList>
            <person name="Liu L."/>
            <person name="Li L."/>
            <person name="Wang T."/>
            <person name="Zhang X."/>
            <person name="Liang L."/>
        </authorList>
    </citation>
    <scope>NUCLEOTIDE SEQUENCE [LARGE SCALE GENOMIC DNA]</scope>
    <source>
        <strain evidence="3 4">JCM 13381</strain>
    </source>
</reference>
<evidence type="ECO:0000313" key="4">
    <source>
        <dbReference type="Proteomes" id="UP000242181"/>
    </source>
</evidence>
<keyword evidence="4" id="KW-1185">Reference proteome</keyword>
<keyword evidence="2" id="KW-0732">Signal</keyword>
<gene>
    <name evidence="3" type="ORF">C7I36_00340</name>
</gene>
<evidence type="ECO:0000313" key="3">
    <source>
        <dbReference type="EMBL" id="PSJ48308.1"/>
    </source>
</evidence>
<dbReference type="RefSeq" id="WP_106451762.1">
    <property type="nucleotide sequence ID" value="NZ_PXYH01000001.1"/>
</dbReference>
<sequence length="485" mass="52327">MPNTLLNLKMATAARAGLIGLVGLGLAACQGGNSASSAQPAPPAASPHRLAADKASDPGVIRFRVNPSGVGAYYGWQMQVTKAARNQGFNPFITEPLSAGASKEYALWPDRYAVKVYRLGELEFSDWVEVVPGEVTQVYADYGLLFDDILISREPDPARASPESDTRAWRTPVSASYGPAVLFAHNGYRADYSGPQNNGERVGAGRVQIRRHGQPFAEIAQAMVAGDRITGKTRYADGREVDGDYLIHSHQIEPGSTTTWPDGTRFAGRYRAFEPQQGELRMTDGNVWRGPVSERKPAGQGRLTWWQGGWMDLPDGAAFPHQTGTFSCGGETVPAGECYYYGGKKLAGAEALAGLMERDRQLAADRRREAQSGPPAAPVAEPAGCRAASGTFRDSTGNNRLELDSPGEGQGRLVSLSMEGAEQYRFEIDFSFTTTADSISVSYGQGMYRLASSGQVLQRLSVPSGTVSCRYDGTLLVFDGVEYRR</sequence>
<evidence type="ECO:0000256" key="2">
    <source>
        <dbReference type="SAM" id="SignalP"/>
    </source>
</evidence>